<dbReference type="GO" id="GO:0022625">
    <property type="term" value="C:cytosolic large ribosomal subunit"/>
    <property type="evidence" value="ECO:0007669"/>
    <property type="project" value="TreeGrafter"/>
</dbReference>
<evidence type="ECO:0000256" key="4">
    <source>
        <dbReference type="ARBA" id="ARBA00035216"/>
    </source>
</evidence>
<proteinExistence type="inferred from homology"/>
<dbReference type="GO" id="GO:0006412">
    <property type="term" value="P:translation"/>
    <property type="evidence" value="ECO:0007669"/>
    <property type="project" value="InterPro"/>
</dbReference>
<accession>A0A6B2G8L7</accession>
<comment type="similarity">
    <text evidence="1">Belongs to the eukaryotic ribosomal protein eL13 family.</text>
</comment>
<reference evidence="6" key="1">
    <citation type="submission" date="2018-11" db="EMBL/GenBank/DDBJ databases">
        <title>Myxobolus squamalis genome and transcriptome.</title>
        <authorList>
            <person name="Yahalomi D."/>
            <person name="Atkinson S.D."/>
            <person name="Neuhof M."/>
            <person name="Chang E.S."/>
            <person name="Philippe H."/>
            <person name="Cartwright P."/>
            <person name="Bartholomew J.L."/>
            <person name="Huchon D."/>
        </authorList>
    </citation>
    <scope>NUCLEOTIDE SEQUENCE</scope>
    <source>
        <strain evidence="6">71B08</strain>
        <tissue evidence="6">Whole</tissue>
    </source>
</reference>
<dbReference type="GO" id="GO:0003723">
    <property type="term" value="F:RNA binding"/>
    <property type="evidence" value="ECO:0007669"/>
    <property type="project" value="TreeGrafter"/>
</dbReference>
<sequence length="202" mass="23308">MRHNNALPDHYLRKHWQNRVKTWFNQPARKKRRQLARKAKAAEIFPRPASGPIRPIVQCPTFKYNSKSRLGRGFSLTELKAAEIPKNVAKTIGISVDFRRKNRSAEALELNVNRLKKYMANLILFPKKMNEPRKGDSLQAEISMATQYMGDIYPLQKQKTTVALVSQDRIDQSVEAYKMLKKARGDVRNLSYQKKKAEIAVA</sequence>
<dbReference type="InterPro" id="IPR001380">
    <property type="entry name" value="Ribosomal_eL13"/>
</dbReference>
<evidence type="ECO:0000313" key="6">
    <source>
        <dbReference type="EMBL" id="NDJ97571.1"/>
    </source>
</evidence>
<keyword evidence="2 6" id="KW-0689">Ribosomal protein</keyword>
<keyword evidence="3" id="KW-0687">Ribonucleoprotein</keyword>
<evidence type="ECO:0000256" key="3">
    <source>
        <dbReference type="ARBA" id="ARBA00023274"/>
    </source>
</evidence>
<dbReference type="PANTHER" id="PTHR11722:SF0">
    <property type="entry name" value="LARGE RIBOSOMAL SUBUNIT PROTEIN EL13"/>
    <property type="match status" value="1"/>
</dbReference>
<dbReference type="PANTHER" id="PTHR11722">
    <property type="entry name" value="60S RIBOSOMAL PROTEIN L13"/>
    <property type="match status" value="1"/>
</dbReference>
<evidence type="ECO:0000256" key="2">
    <source>
        <dbReference type="ARBA" id="ARBA00022980"/>
    </source>
</evidence>
<dbReference type="Pfam" id="PF01294">
    <property type="entry name" value="Ribosomal_L13e"/>
    <property type="match status" value="1"/>
</dbReference>
<dbReference type="EMBL" id="GHBR01003104">
    <property type="protein sequence ID" value="NDJ97571.1"/>
    <property type="molecule type" value="Transcribed_RNA"/>
</dbReference>
<evidence type="ECO:0000256" key="1">
    <source>
        <dbReference type="ARBA" id="ARBA00005640"/>
    </source>
</evidence>
<name>A0A6B2G8L7_MYXSQ</name>
<protein>
    <recommendedName>
        <fullName evidence="4">Large ribosomal subunit protein eL13</fullName>
    </recommendedName>
    <alternativeName>
        <fullName evidence="5">60S ribosomal protein L13</fullName>
    </alternativeName>
</protein>
<dbReference type="AlphaFoldDB" id="A0A6B2G8L7"/>
<dbReference type="GO" id="GO:0003735">
    <property type="term" value="F:structural constituent of ribosome"/>
    <property type="evidence" value="ECO:0007669"/>
    <property type="project" value="InterPro"/>
</dbReference>
<evidence type="ECO:0000256" key="5">
    <source>
        <dbReference type="ARBA" id="ARBA00035321"/>
    </source>
</evidence>
<dbReference type="HAMAP" id="MF_00499">
    <property type="entry name" value="Ribosomal_eL13"/>
    <property type="match status" value="1"/>
</dbReference>
<organism evidence="6">
    <name type="scientific">Myxobolus squamalis</name>
    <name type="common">Myxosporean</name>
    <dbReference type="NCBI Taxonomy" id="59785"/>
    <lineage>
        <taxon>Eukaryota</taxon>
        <taxon>Metazoa</taxon>
        <taxon>Cnidaria</taxon>
        <taxon>Myxozoa</taxon>
        <taxon>Myxosporea</taxon>
        <taxon>Bivalvulida</taxon>
        <taxon>Platysporina</taxon>
        <taxon>Myxobolidae</taxon>
        <taxon>Myxobolus</taxon>
    </lineage>
</organism>